<evidence type="ECO:0000256" key="3">
    <source>
        <dbReference type="ARBA" id="ARBA00023163"/>
    </source>
</evidence>
<feature type="compositionally biased region" description="Polar residues" evidence="4">
    <location>
        <begin position="41"/>
        <end position="54"/>
    </location>
</feature>
<name>A0A4R8XVS9_9MICO</name>
<feature type="region of interest" description="Disordered" evidence="4">
    <location>
        <begin position="155"/>
        <end position="232"/>
    </location>
</feature>
<dbReference type="Proteomes" id="UP000298433">
    <property type="component" value="Unassembled WGS sequence"/>
</dbReference>
<dbReference type="EMBL" id="SOGN01000016">
    <property type="protein sequence ID" value="TFC83305.1"/>
    <property type="molecule type" value="Genomic_DNA"/>
</dbReference>
<feature type="domain" description="HTH gntR-type" evidence="5">
    <location>
        <begin position="12"/>
        <end position="79"/>
    </location>
</feature>
<dbReference type="Pfam" id="PF00392">
    <property type="entry name" value="GntR"/>
    <property type="match status" value="1"/>
</dbReference>
<dbReference type="AlphaFoldDB" id="A0A4R8XVS9"/>
<sequence length="232" mass="24878">MKATSEVAKGKVAKGEKVYSTLASAILTGQLPAGTKLPPQRGTSEAPSGSSNTRRAAYARLLDQGLVRRDSRFYFVGDHSTLPNAVLAATSALIEVSRQHGVELGDTVLSIQGLWPATEDQREQNRDDAAKLEYGSSLDDAIVERPQWQLNSSTIGVSANRSADNANAGSDTKLGDAHDPSSATGPRPIDHEPSVPYWKADGWVDHPPGSQDRSREVASAEDDTTEDYAPYF</sequence>
<evidence type="ECO:0000256" key="1">
    <source>
        <dbReference type="ARBA" id="ARBA00023015"/>
    </source>
</evidence>
<reference evidence="6 7" key="1">
    <citation type="submission" date="2019-03" db="EMBL/GenBank/DDBJ databases">
        <title>Genomics of glacier-inhabiting Cryobacterium strains.</title>
        <authorList>
            <person name="Liu Q."/>
            <person name="Xin Y.-H."/>
        </authorList>
    </citation>
    <scope>NUCLEOTIDE SEQUENCE [LARGE SCALE GENOMIC DNA]</scope>
    <source>
        <strain evidence="6 7">TMT2-48-2</strain>
    </source>
</reference>
<dbReference type="Gene3D" id="1.10.10.10">
    <property type="entry name" value="Winged helix-like DNA-binding domain superfamily/Winged helix DNA-binding domain"/>
    <property type="match status" value="1"/>
</dbReference>
<dbReference type="OrthoDB" id="9804020at2"/>
<dbReference type="GO" id="GO:0003700">
    <property type="term" value="F:DNA-binding transcription factor activity"/>
    <property type="evidence" value="ECO:0007669"/>
    <property type="project" value="InterPro"/>
</dbReference>
<proteinExistence type="predicted"/>
<dbReference type="GO" id="GO:0003677">
    <property type="term" value="F:DNA binding"/>
    <property type="evidence" value="ECO:0007669"/>
    <property type="project" value="UniProtKB-KW"/>
</dbReference>
<keyword evidence="1" id="KW-0805">Transcription regulation</keyword>
<dbReference type="PROSITE" id="PS50949">
    <property type="entry name" value="HTH_GNTR"/>
    <property type="match status" value="1"/>
</dbReference>
<evidence type="ECO:0000256" key="4">
    <source>
        <dbReference type="SAM" id="MobiDB-lite"/>
    </source>
</evidence>
<keyword evidence="2" id="KW-0238">DNA-binding</keyword>
<gene>
    <name evidence="6" type="ORF">E3T23_02750</name>
</gene>
<evidence type="ECO:0000313" key="6">
    <source>
        <dbReference type="EMBL" id="TFC83305.1"/>
    </source>
</evidence>
<keyword evidence="3" id="KW-0804">Transcription</keyword>
<organism evidence="6 7">
    <name type="scientific">Cryobacterium cheniae</name>
    <dbReference type="NCBI Taxonomy" id="1259262"/>
    <lineage>
        <taxon>Bacteria</taxon>
        <taxon>Bacillati</taxon>
        <taxon>Actinomycetota</taxon>
        <taxon>Actinomycetes</taxon>
        <taxon>Micrococcales</taxon>
        <taxon>Microbacteriaceae</taxon>
        <taxon>Cryobacterium</taxon>
    </lineage>
</organism>
<feature type="compositionally biased region" description="Polar residues" evidence="4">
    <location>
        <begin position="155"/>
        <end position="170"/>
    </location>
</feature>
<dbReference type="InterPro" id="IPR000524">
    <property type="entry name" value="Tscrpt_reg_HTH_GntR"/>
</dbReference>
<keyword evidence="7" id="KW-1185">Reference proteome</keyword>
<protein>
    <submittedName>
        <fullName evidence="6">GntR family transcriptional regulator</fullName>
    </submittedName>
</protein>
<dbReference type="InterPro" id="IPR036390">
    <property type="entry name" value="WH_DNA-bd_sf"/>
</dbReference>
<evidence type="ECO:0000313" key="7">
    <source>
        <dbReference type="Proteomes" id="UP000298433"/>
    </source>
</evidence>
<evidence type="ECO:0000259" key="5">
    <source>
        <dbReference type="PROSITE" id="PS50949"/>
    </source>
</evidence>
<comment type="caution">
    <text evidence="6">The sequence shown here is derived from an EMBL/GenBank/DDBJ whole genome shotgun (WGS) entry which is preliminary data.</text>
</comment>
<evidence type="ECO:0000256" key="2">
    <source>
        <dbReference type="ARBA" id="ARBA00023125"/>
    </source>
</evidence>
<feature type="region of interest" description="Disordered" evidence="4">
    <location>
        <begin position="30"/>
        <end position="55"/>
    </location>
</feature>
<dbReference type="SUPFAM" id="SSF46785">
    <property type="entry name" value="Winged helix' DNA-binding domain"/>
    <property type="match status" value="1"/>
</dbReference>
<accession>A0A4R8XVS9</accession>
<dbReference type="InterPro" id="IPR036388">
    <property type="entry name" value="WH-like_DNA-bd_sf"/>
</dbReference>
<dbReference type="RefSeq" id="WP_134368873.1">
    <property type="nucleotide sequence ID" value="NZ_SOGN01000016.1"/>
</dbReference>